<accession>A0A2J6TEU7</accession>
<proteinExistence type="predicted"/>
<evidence type="ECO:0000256" key="8">
    <source>
        <dbReference type="SAM" id="MobiDB-lite"/>
    </source>
</evidence>
<feature type="region of interest" description="Disordered" evidence="8">
    <location>
        <begin position="702"/>
        <end position="759"/>
    </location>
</feature>
<dbReference type="GO" id="GO:0006351">
    <property type="term" value="P:DNA-templated transcription"/>
    <property type="evidence" value="ECO:0007669"/>
    <property type="project" value="InterPro"/>
</dbReference>
<dbReference type="InterPro" id="IPR001138">
    <property type="entry name" value="Zn2Cys6_DnaBD"/>
</dbReference>
<dbReference type="Proteomes" id="UP000235371">
    <property type="component" value="Unassembled WGS sequence"/>
</dbReference>
<sequence length="898" mass="101109">MVGDPGTQRVLLPQSSQMQSFTFTPNNFGQRENQKNYVFVDEHNRHKRLKVMRACEGCRRRKIKCDAATTNTWPCSACIRLKLHCVPPTVSYNDRDFGSNPQTYEPERVGYDSGGSGDDEYHQQVAMQQQMAGPHKSIPPIYTQQVSYPDPVGVYQPGSYGEPSSSHSQHGMHYNNMQTPVSVIDQHQHYTPQGVFPTPPLQHQHSSHPDTPETYEQDQYGQQNLADLLGELRMNEAGTAPYLNNKSRTKTLVEEPAFEDLDEYKHVLPPNLSGPDLKVRIPPELMPDDETALHYFDMYFMNVHPYVPVINKALFYQQWHTNREAISPLILEAIFAIAGRLADEPAQGQQWLALASKHADSFMDVPRLSTLQAMLIVLKARESAPKRGYYFRSWMTVVSCVQMAKDLGLDEHFEEHKAGRPCGSELADCITKTRIWQTIFVCELMIGSPQGRTDLSVDMESVDLSIPRPSMGGDEGEFHNTRNFTYFSRVVRNVRRMNNVYARIKKKKEWGIDPDFVQLNPSFESWMNDLPGDLQITFPPDGSPPWLPSHFIGNLHSYYYLSIIMLHRPQLTFMEPTNIDGGWKHHMMICYSSAKLLCRLQEGILQSFGMTGLLCMQRGINFTIYCVLTCTVLHLVALTSPDPDLNSDAREYFTRHMRILEKCSSSWPMPDMQQQIDALREAFSADIRKPFVLKPTFPYGSPGAPVHTSPSRANVQYRQGSTHGSQNLEQQHAPQQVSYTAHPISPPISAGGVDNKSDSPAVQSLVMMATGQRAPQPPITSGVPMTDPSTWNPSRIFDQWNTTFGTNPAQSTSAPQATPLKLAVSGAQEIPTLPELQAIANPNVQPASHSIPPQQYSGAPIPSFVSPSMWQESVASVYEGGLKRHWEYDESMNAKRPR</sequence>
<dbReference type="GO" id="GO:0005634">
    <property type="term" value="C:nucleus"/>
    <property type="evidence" value="ECO:0007669"/>
    <property type="project" value="UniProtKB-SubCell"/>
</dbReference>
<dbReference type="CDD" id="cd00067">
    <property type="entry name" value="GAL4"/>
    <property type="match status" value="1"/>
</dbReference>
<keyword evidence="11" id="KW-1185">Reference proteome</keyword>
<evidence type="ECO:0000256" key="7">
    <source>
        <dbReference type="ARBA" id="ARBA00023242"/>
    </source>
</evidence>
<dbReference type="EMBL" id="KZ613786">
    <property type="protein sequence ID" value="PMD61536.1"/>
    <property type="molecule type" value="Genomic_DNA"/>
</dbReference>
<evidence type="ECO:0000256" key="1">
    <source>
        <dbReference type="ARBA" id="ARBA00004123"/>
    </source>
</evidence>
<dbReference type="SMART" id="SM00066">
    <property type="entry name" value="GAL4"/>
    <property type="match status" value="1"/>
</dbReference>
<dbReference type="InterPro" id="IPR036864">
    <property type="entry name" value="Zn2-C6_fun-type_DNA-bd_sf"/>
</dbReference>
<keyword evidence="2" id="KW-0479">Metal-binding</keyword>
<dbReference type="Pfam" id="PF04082">
    <property type="entry name" value="Fungal_trans"/>
    <property type="match status" value="1"/>
</dbReference>
<feature type="domain" description="Zn(2)-C6 fungal-type" evidence="9">
    <location>
        <begin position="54"/>
        <end position="86"/>
    </location>
</feature>
<dbReference type="SMART" id="SM00906">
    <property type="entry name" value="Fungal_trans"/>
    <property type="match status" value="1"/>
</dbReference>
<dbReference type="PROSITE" id="PS50048">
    <property type="entry name" value="ZN2_CY6_FUNGAL_2"/>
    <property type="match status" value="1"/>
</dbReference>
<dbReference type="PANTHER" id="PTHR31313">
    <property type="entry name" value="TY1 ENHANCER ACTIVATOR"/>
    <property type="match status" value="1"/>
</dbReference>
<keyword evidence="3" id="KW-0862">Zinc</keyword>
<evidence type="ECO:0000313" key="10">
    <source>
        <dbReference type="EMBL" id="PMD61536.1"/>
    </source>
</evidence>
<evidence type="ECO:0000259" key="9">
    <source>
        <dbReference type="PROSITE" id="PS50048"/>
    </source>
</evidence>
<dbReference type="SUPFAM" id="SSF57701">
    <property type="entry name" value="Zn2/Cys6 DNA-binding domain"/>
    <property type="match status" value="1"/>
</dbReference>
<keyword evidence="6" id="KW-0804">Transcription</keyword>
<dbReference type="PROSITE" id="PS00463">
    <property type="entry name" value="ZN2_CY6_FUNGAL_1"/>
    <property type="match status" value="1"/>
</dbReference>
<dbReference type="InterPro" id="IPR007219">
    <property type="entry name" value="XnlR_reg_dom"/>
</dbReference>
<evidence type="ECO:0000256" key="3">
    <source>
        <dbReference type="ARBA" id="ARBA00022833"/>
    </source>
</evidence>
<evidence type="ECO:0000256" key="4">
    <source>
        <dbReference type="ARBA" id="ARBA00023015"/>
    </source>
</evidence>
<protein>
    <recommendedName>
        <fullName evidence="9">Zn(2)-C6 fungal-type domain-containing protein</fullName>
    </recommendedName>
</protein>
<feature type="compositionally biased region" description="Polar residues" evidence="8">
    <location>
        <begin position="708"/>
        <end position="739"/>
    </location>
</feature>
<evidence type="ECO:0000313" key="11">
    <source>
        <dbReference type="Proteomes" id="UP000235371"/>
    </source>
</evidence>
<comment type="subcellular location">
    <subcellularLocation>
        <location evidence="1">Nucleus</location>
    </subcellularLocation>
</comment>
<dbReference type="STRING" id="1095630.A0A2J6TEU7"/>
<dbReference type="CDD" id="cd12148">
    <property type="entry name" value="fungal_TF_MHR"/>
    <property type="match status" value="1"/>
</dbReference>
<dbReference type="GO" id="GO:0000981">
    <property type="term" value="F:DNA-binding transcription factor activity, RNA polymerase II-specific"/>
    <property type="evidence" value="ECO:0007669"/>
    <property type="project" value="InterPro"/>
</dbReference>
<evidence type="ECO:0000256" key="5">
    <source>
        <dbReference type="ARBA" id="ARBA00023125"/>
    </source>
</evidence>
<dbReference type="GeneID" id="36592830"/>
<dbReference type="InterPro" id="IPR051615">
    <property type="entry name" value="Transcr_Regulatory_Elem"/>
</dbReference>
<dbReference type="RefSeq" id="XP_024738440.1">
    <property type="nucleotide sequence ID" value="XM_024884753.1"/>
</dbReference>
<evidence type="ECO:0000256" key="2">
    <source>
        <dbReference type="ARBA" id="ARBA00022723"/>
    </source>
</evidence>
<dbReference type="GO" id="GO:0008270">
    <property type="term" value="F:zinc ion binding"/>
    <property type="evidence" value="ECO:0007669"/>
    <property type="project" value="InterPro"/>
</dbReference>
<keyword evidence="5" id="KW-0238">DNA-binding</keyword>
<keyword evidence="4" id="KW-0805">Transcription regulation</keyword>
<dbReference type="GO" id="GO:0003677">
    <property type="term" value="F:DNA binding"/>
    <property type="evidence" value="ECO:0007669"/>
    <property type="project" value="UniProtKB-KW"/>
</dbReference>
<dbReference type="AlphaFoldDB" id="A0A2J6TEU7"/>
<dbReference type="OrthoDB" id="2283631at2759"/>
<feature type="region of interest" description="Disordered" evidence="8">
    <location>
        <begin position="198"/>
        <end position="217"/>
    </location>
</feature>
<reference evidence="10 11" key="1">
    <citation type="submission" date="2016-04" db="EMBL/GenBank/DDBJ databases">
        <title>A degradative enzymes factory behind the ericoid mycorrhizal symbiosis.</title>
        <authorList>
            <consortium name="DOE Joint Genome Institute"/>
            <person name="Martino E."/>
            <person name="Morin E."/>
            <person name="Grelet G."/>
            <person name="Kuo A."/>
            <person name="Kohler A."/>
            <person name="Daghino S."/>
            <person name="Barry K."/>
            <person name="Choi C."/>
            <person name="Cichocki N."/>
            <person name="Clum A."/>
            <person name="Copeland A."/>
            <person name="Hainaut M."/>
            <person name="Haridas S."/>
            <person name="Labutti K."/>
            <person name="Lindquist E."/>
            <person name="Lipzen A."/>
            <person name="Khouja H.-R."/>
            <person name="Murat C."/>
            <person name="Ohm R."/>
            <person name="Olson A."/>
            <person name="Spatafora J."/>
            <person name="Veneault-Fourrey C."/>
            <person name="Henrissat B."/>
            <person name="Grigoriev I."/>
            <person name="Martin F."/>
            <person name="Perotto S."/>
        </authorList>
    </citation>
    <scope>NUCLEOTIDE SEQUENCE [LARGE SCALE GENOMIC DNA]</scope>
    <source>
        <strain evidence="10 11">E</strain>
    </source>
</reference>
<organism evidence="10 11">
    <name type="scientific">Hyaloscypha bicolor E</name>
    <dbReference type="NCBI Taxonomy" id="1095630"/>
    <lineage>
        <taxon>Eukaryota</taxon>
        <taxon>Fungi</taxon>
        <taxon>Dikarya</taxon>
        <taxon>Ascomycota</taxon>
        <taxon>Pezizomycotina</taxon>
        <taxon>Leotiomycetes</taxon>
        <taxon>Helotiales</taxon>
        <taxon>Hyaloscyphaceae</taxon>
        <taxon>Hyaloscypha</taxon>
        <taxon>Hyaloscypha bicolor</taxon>
    </lineage>
</organism>
<keyword evidence="7" id="KW-0539">Nucleus</keyword>
<dbReference type="Gene3D" id="4.10.240.10">
    <property type="entry name" value="Zn(2)-C6 fungal-type DNA-binding domain"/>
    <property type="match status" value="1"/>
</dbReference>
<name>A0A2J6TEU7_9HELO</name>
<dbReference type="PANTHER" id="PTHR31313:SF79">
    <property type="entry name" value="C6 FINGER DOMAIN-CONTAINING PROTEIN"/>
    <property type="match status" value="1"/>
</dbReference>
<evidence type="ECO:0000256" key="6">
    <source>
        <dbReference type="ARBA" id="ARBA00023163"/>
    </source>
</evidence>
<gene>
    <name evidence="10" type="ORF">K444DRAFT_642553</name>
</gene>
<dbReference type="InParanoid" id="A0A2J6TEU7"/>
<dbReference type="Pfam" id="PF00172">
    <property type="entry name" value="Zn_clus"/>
    <property type="match status" value="1"/>
</dbReference>